<dbReference type="Proteomes" id="UP000766904">
    <property type="component" value="Unassembled WGS sequence"/>
</dbReference>
<protein>
    <submittedName>
        <fullName evidence="1">Uncharacterized protein</fullName>
    </submittedName>
</protein>
<name>A0A8J8Q3T9_9EURY</name>
<dbReference type="RefSeq" id="WP_148859350.1">
    <property type="nucleotide sequence ID" value="NZ_PHNJ01000011.1"/>
</dbReference>
<reference evidence="1" key="1">
    <citation type="submission" date="2017-11" db="EMBL/GenBank/DDBJ databases">
        <authorList>
            <person name="Kajale S.C."/>
            <person name="Sharma A."/>
        </authorList>
    </citation>
    <scope>NUCLEOTIDE SEQUENCE</scope>
    <source>
        <strain evidence="1">LS1_42</strain>
    </source>
</reference>
<keyword evidence="2" id="KW-1185">Reference proteome</keyword>
<organism evidence="1 2">
    <name type="scientific">Natronococcus pandeyae</name>
    <dbReference type="NCBI Taxonomy" id="2055836"/>
    <lineage>
        <taxon>Archaea</taxon>
        <taxon>Methanobacteriati</taxon>
        <taxon>Methanobacteriota</taxon>
        <taxon>Stenosarchaea group</taxon>
        <taxon>Halobacteria</taxon>
        <taxon>Halobacteriales</taxon>
        <taxon>Natrialbaceae</taxon>
        <taxon>Natronococcus</taxon>
    </lineage>
</organism>
<sequence>MVTVAFAGVAELELEVERRIEFVAAARGERPDTGMSSCDPPALCLSAIDTESRTVLNTGCERGTV</sequence>
<proteinExistence type="predicted"/>
<accession>A0A8J8Q3T9</accession>
<dbReference type="EMBL" id="PHNJ01000011">
    <property type="protein sequence ID" value="TYL37199.1"/>
    <property type="molecule type" value="Genomic_DNA"/>
</dbReference>
<gene>
    <name evidence="1" type="ORF">CV102_17930</name>
</gene>
<evidence type="ECO:0000313" key="1">
    <source>
        <dbReference type="EMBL" id="TYL37199.1"/>
    </source>
</evidence>
<comment type="caution">
    <text evidence="1">The sequence shown here is derived from an EMBL/GenBank/DDBJ whole genome shotgun (WGS) entry which is preliminary data.</text>
</comment>
<dbReference type="AlphaFoldDB" id="A0A8J8Q3T9"/>
<evidence type="ECO:0000313" key="2">
    <source>
        <dbReference type="Proteomes" id="UP000766904"/>
    </source>
</evidence>